<evidence type="ECO:0000313" key="2">
    <source>
        <dbReference type="EMBL" id="EIJ34812.1"/>
    </source>
</evidence>
<sequence length="157" mass="15815">MNINGSNSSLFPRQPQGDQSSAVRRANNQIRQSCGGSRNAGGTASGGGSDNLFTSIQNLIAKLLEKLGGKTSPPPDEGVRGVYGAPIGEITPPEDEGARGVYGGAVAPPPEDEGARGVYGGAIGYPPEDNAPPDGDVRAIYGAPVAVPAENVTTSGN</sequence>
<evidence type="ECO:0000313" key="3">
    <source>
        <dbReference type="Proteomes" id="UP000005317"/>
    </source>
</evidence>
<reference evidence="3" key="1">
    <citation type="journal article" date="2011" name="Stand. Genomic Sci.">
        <title>Genome sequence of the filamentous, gliding Thiothrix nivea neotype strain (JP2(T)).</title>
        <authorList>
            <person name="Lapidus A."/>
            <person name="Nolan M."/>
            <person name="Lucas S."/>
            <person name="Glavina Del Rio T."/>
            <person name="Tice H."/>
            <person name="Cheng J.F."/>
            <person name="Tapia R."/>
            <person name="Han C."/>
            <person name="Goodwin L."/>
            <person name="Pitluck S."/>
            <person name="Liolios K."/>
            <person name="Pagani I."/>
            <person name="Ivanova N."/>
            <person name="Huntemann M."/>
            <person name="Mavromatis K."/>
            <person name="Mikhailova N."/>
            <person name="Pati A."/>
            <person name="Chen A."/>
            <person name="Palaniappan K."/>
            <person name="Land M."/>
            <person name="Brambilla E.M."/>
            <person name="Rohde M."/>
            <person name="Abt B."/>
            <person name="Verbarg S."/>
            <person name="Goker M."/>
            <person name="Bristow J."/>
            <person name="Eisen J.A."/>
            <person name="Markowitz V."/>
            <person name="Hugenholtz P."/>
            <person name="Kyrpides N.C."/>
            <person name="Klenk H.P."/>
            <person name="Woyke T."/>
        </authorList>
    </citation>
    <scope>NUCLEOTIDE SEQUENCE [LARGE SCALE GENOMIC DNA]</scope>
    <source>
        <strain evidence="3">ATCC 35100 / DSM 5205 / JP2</strain>
    </source>
</reference>
<dbReference type="EMBL" id="JH651384">
    <property type="protein sequence ID" value="EIJ34812.1"/>
    <property type="molecule type" value="Genomic_DNA"/>
</dbReference>
<feature type="region of interest" description="Disordered" evidence="1">
    <location>
        <begin position="1"/>
        <end position="52"/>
    </location>
</feature>
<protein>
    <submittedName>
        <fullName evidence="2">Uncharacterized protein</fullName>
    </submittedName>
</protein>
<name>A0A656HF33_THINJ</name>
<evidence type="ECO:0000256" key="1">
    <source>
        <dbReference type="SAM" id="MobiDB-lite"/>
    </source>
</evidence>
<keyword evidence="3" id="KW-1185">Reference proteome</keyword>
<dbReference type="AlphaFoldDB" id="A0A656HF33"/>
<proteinExistence type="predicted"/>
<gene>
    <name evidence="2" type="ORF">Thini_2253</name>
</gene>
<feature type="region of interest" description="Disordered" evidence="1">
    <location>
        <begin position="67"/>
        <end position="138"/>
    </location>
</feature>
<dbReference type="Proteomes" id="UP000005317">
    <property type="component" value="Unassembled WGS sequence"/>
</dbReference>
<organism evidence="2 3">
    <name type="scientific">Thiothrix nivea (strain ATCC 35100 / DSM 5205 / JP2)</name>
    <dbReference type="NCBI Taxonomy" id="870187"/>
    <lineage>
        <taxon>Bacteria</taxon>
        <taxon>Pseudomonadati</taxon>
        <taxon>Pseudomonadota</taxon>
        <taxon>Gammaproteobacteria</taxon>
        <taxon>Thiotrichales</taxon>
        <taxon>Thiotrichaceae</taxon>
        <taxon>Thiothrix</taxon>
    </lineage>
</organism>
<feature type="compositionally biased region" description="Polar residues" evidence="1">
    <location>
        <begin position="1"/>
        <end position="42"/>
    </location>
</feature>
<dbReference type="RefSeq" id="WP_002708734.1">
    <property type="nucleotide sequence ID" value="NZ_JH651384.1"/>
</dbReference>
<accession>A0A656HF33</accession>